<evidence type="ECO:0000313" key="1">
    <source>
        <dbReference type="EMBL" id="WAJ27589.1"/>
    </source>
</evidence>
<accession>A0ACD4NLD6</accession>
<protein>
    <submittedName>
        <fullName evidence="1">Lar family restriction alleviation protein</fullName>
    </submittedName>
</protein>
<organism evidence="1 2">
    <name type="scientific">Antarcticirhabdus aurantiaca</name>
    <dbReference type="NCBI Taxonomy" id="2606717"/>
    <lineage>
        <taxon>Bacteria</taxon>
        <taxon>Pseudomonadati</taxon>
        <taxon>Pseudomonadota</taxon>
        <taxon>Alphaproteobacteria</taxon>
        <taxon>Hyphomicrobiales</taxon>
        <taxon>Aurantimonadaceae</taxon>
        <taxon>Antarcticirhabdus</taxon>
    </lineage>
</organism>
<keyword evidence="2" id="KW-1185">Reference proteome</keyword>
<reference evidence="1" key="1">
    <citation type="submission" date="2022-11" db="EMBL/GenBank/DDBJ databases">
        <title>beta-Carotene-producing bacterium, Jeongeuplla avenae sp. nov., alleviates the salt stress of Arabidopsis seedlings.</title>
        <authorList>
            <person name="Jiang L."/>
            <person name="Lee J."/>
        </authorList>
    </citation>
    <scope>NUCLEOTIDE SEQUENCE</scope>
    <source>
        <strain evidence="1">DY_R2A_6</strain>
    </source>
</reference>
<gene>
    <name evidence="1" type="ORF">OXU80_22515</name>
</gene>
<evidence type="ECO:0000313" key="2">
    <source>
        <dbReference type="Proteomes" id="UP001163223"/>
    </source>
</evidence>
<sequence length="196" mass="20884">MTSAPNGAEALSTSPVSMQDNAEGVKLLPCPFCGTTPDINNPATFQSSQGTKWGAVVCCCTGPEVRTGYDPVEEWRDDAIEAWNTRVSSPVPSVDVGGDGNRLPRGVASAAAYDVLAERRRQVEAEGWTPEHDDQHEGGEIALAAACYLTGRADLWPWSGSPKFKDLRTDLVRGVALGQAEIERLDRAALEGKANG</sequence>
<name>A0ACD4NLD6_9HYPH</name>
<dbReference type="Proteomes" id="UP001163223">
    <property type="component" value="Chromosome"/>
</dbReference>
<dbReference type="EMBL" id="CP113520">
    <property type="protein sequence ID" value="WAJ27589.1"/>
    <property type="molecule type" value="Genomic_DNA"/>
</dbReference>
<proteinExistence type="predicted"/>